<feature type="region of interest" description="Disordered" evidence="1">
    <location>
        <begin position="51"/>
        <end position="123"/>
    </location>
</feature>
<proteinExistence type="predicted"/>
<dbReference type="RefSeq" id="XP_029222315.1">
    <property type="nucleotide sequence ID" value="XM_029359402.1"/>
</dbReference>
<feature type="compositionally biased region" description="Acidic residues" evidence="1">
    <location>
        <begin position="325"/>
        <end position="350"/>
    </location>
</feature>
<comment type="caution">
    <text evidence="2">The sequence shown here is derived from an EMBL/GenBank/DDBJ whole genome shotgun (WGS) entry which is preliminary data.</text>
</comment>
<organism evidence="2 3">
    <name type="scientific">Besnoitia besnoiti</name>
    <name type="common">Apicomplexan protozoan</name>
    <dbReference type="NCBI Taxonomy" id="94643"/>
    <lineage>
        <taxon>Eukaryota</taxon>
        <taxon>Sar</taxon>
        <taxon>Alveolata</taxon>
        <taxon>Apicomplexa</taxon>
        <taxon>Conoidasida</taxon>
        <taxon>Coccidia</taxon>
        <taxon>Eucoccidiorida</taxon>
        <taxon>Eimeriorina</taxon>
        <taxon>Sarcocystidae</taxon>
        <taxon>Besnoitia</taxon>
    </lineage>
</organism>
<protein>
    <submittedName>
        <fullName evidence="2">Uncharacterized protein</fullName>
    </submittedName>
</protein>
<dbReference type="OrthoDB" id="333502at2759"/>
<dbReference type="VEuPathDB" id="ToxoDB:BESB_006470"/>
<dbReference type="KEGG" id="bbes:BESB_006470"/>
<evidence type="ECO:0000313" key="2">
    <source>
        <dbReference type="EMBL" id="PFH38306.1"/>
    </source>
</evidence>
<dbReference type="GeneID" id="40305710"/>
<accession>A0A2A9MPL8</accession>
<feature type="region of interest" description="Disordered" evidence="1">
    <location>
        <begin position="315"/>
        <end position="353"/>
    </location>
</feature>
<dbReference type="EMBL" id="NWUJ01000001">
    <property type="protein sequence ID" value="PFH38306.1"/>
    <property type="molecule type" value="Genomic_DNA"/>
</dbReference>
<gene>
    <name evidence="2" type="ORF">BESB_006470</name>
</gene>
<feature type="compositionally biased region" description="Basic and acidic residues" evidence="1">
    <location>
        <begin position="93"/>
        <end position="110"/>
    </location>
</feature>
<evidence type="ECO:0000313" key="3">
    <source>
        <dbReference type="Proteomes" id="UP000224006"/>
    </source>
</evidence>
<name>A0A2A9MPL8_BESBE</name>
<evidence type="ECO:0000256" key="1">
    <source>
        <dbReference type="SAM" id="MobiDB-lite"/>
    </source>
</evidence>
<dbReference type="AlphaFoldDB" id="A0A2A9MPL8"/>
<reference evidence="2 3" key="1">
    <citation type="submission" date="2017-09" db="EMBL/GenBank/DDBJ databases">
        <title>Genome sequencing of Besnoitia besnoiti strain Bb-Ger1.</title>
        <authorList>
            <person name="Schares G."/>
            <person name="Venepally P."/>
            <person name="Lorenzi H.A."/>
        </authorList>
    </citation>
    <scope>NUCLEOTIDE SEQUENCE [LARGE SCALE GENOMIC DNA]</scope>
    <source>
        <strain evidence="2 3">Bb-Ger1</strain>
    </source>
</reference>
<sequence length="512" mass="58993">MRRERGLLPVFTASASAPAAAAAVPLSAPSPAFVSAYASFSAFALRRPRPRAASSRLCGAGKGRAQQKKGPTRAGPSGAAKVAKKAPQVLGRAAEKREARRKQKEQEEKRKPKKHVAKKHPEDDMFSELTKEDLVTRDLPHGLIPPLQWELYKMFGRVGDPRWPYTAESATCKIFIERLFKGYGLRPSINEDEFRKRLEREWFFLAPAGDCAEFLHFDELSRKCWLLVRGLKIREEEEELRRRRAIETGAKPENPRLRKFSLLPSEDIPRLTLHRRVNKEINQQGVHPAVLDILWEFFSEGKPDLTREQARARFETLAGGLPTEETPEDDGEAEETEEEAQETAETAEGEATERDPLDMYLESLLRKRREKERRRLLRPLTASRFLEVFQDKVEAAMENYDEAKYWDYHREVVASRAALAEAFAHNAAYRQQRRRFCRASNLLFSDIWRSVLHARNRDEVEEVARPTDESSVWQLAKTQTREKRNRSPTFSLEDKRLKKLAKGLRHPWTPFG</sequence>
<dbReference type="Proteomes" id="UP000224006">
    <property type="component" value="Chromosome I"/>
</dbReference>
<keyword evidence="3" id="KW-1185">Reference proteome</keyword>